<dbReference type="Proteomes" id="UP000229329">
    <property type="component" value="Unassembled WGS sequence"/>
</dbReference>
<accession>A0A2M8S1V5</accession>
<sequence length="126" mass="14720">MNIHIVFLIFLILVSLQAFGAFWQVRNFRQTMKEIKKENNNLAVGGREHIFNSEYVILTCNTDGTILDARVLNGMTIFNRFKTNNEIIGKNVKELLAHYNELTQQKSRRYQAYIQALTLLKNKLEN</sequence>
<dbReference type="InterPro" id="IPR009693">
    <property type="entry name" value="Glucitol_operon_activator"/>
</dbReference>
<evidence type="ECO:0000313" key="1">
    <source>
        <dbReference type="EMBL" id="PJG85141.1"/>
    </source>
</evidence>
<keyword evidence="2" id="KW-1185">Reference proteome</keyword>
<protein>
    <submittedName>
        <fullName evidence="1">Uncharacterized protein</fullName>
    </submittedName>
</protein>
<reference evidence="1 2" key="1">
    <citation type="submission" date="2017-11" db="EMBL/GenBank/DDBJ databases">
        <title>Reclassification of Bisgaard taxon 7 as Conservatibacter flavescens gen. nov., sp. nov.</title>
        <authorList>
            <person name="Christensen H."/>
        </authorList>
    </citation>
    <scope>NUCLEOTIDE SEQUENCE [LARGE SCALE GENOMIC DNA]</scope>
    <source>
        <strain evidence="1 2">7_4</strain>
    </source>
</reference>
<name>A0A2M8S1V5_9PAST</name>
<comment type="caution">
    <text evidence="1">The sequence shown here is derived from an EMBL/GenBank/DDBJ whole genome shotgun (WGS) entry which is preliminary data.</text>
</comment>
<organism evidence="1 2">
    <name type="scientific">Conservatibacter flavescens</name>
    <dbReference type="NCBI Taxonomy" id="28161"/>
    <lineage>
        <taxon>Bacteria</taxon>
        <taxon>Pseudomonadati</taxon>
        <taxon>Pseudomonadota</taxon>
        <taxon>Gammaproteobacteria</taxon>
        <taxon>Pasteurellales</taxon>
        <taxon>Pasteurellaceae</taxon>
        <taxon>Conservatibacter</taxon>
    </lineage>
</organism>
<dbReference type="EMBL" id="PHHA01000018">
    <property type="protein sequence ID" value="PJG85141.1"/>
    <property type="molecule type" value="Genomic_DNA"/>
</dbReference>
<evidence type="ECO:0000313" key="2">
    <source>
        <dbReference type="Proteomes" id="UP000229329"/>
    </source>
</evidence>
<dbReference type="OrthoDB" id="4774974at2"/>
<proteinExistence type="predicted"/>
<dbReference type="AlphaFoldDB" id="A0A2M8S1V5"/>
<dbReference type="Pfam" id="PF06923">
    <property type="entry name" value="GutM"/>
    <property type="match status" value="1"/>
</dbReference>
<dbReference type="RefSeq" id="WP_100288998.1">
    <property type="nucleotide sequence ID" value="NZ_PHHA01000018.1"/>
</dbReference>
<gene>
    <name evidence="1" type="ORF">CVP05_07760</name>
</gene>